<dbReference type="VEuPathDB" id="FungiDB:VP01_2371g3"/>
<name>A0A0L6V704_9BASI</name>
<evidence type="ECO:0000313" key="1">
    <source>
        <dbReference type="EMBL" id="KNZ56581.1"/>
    </source>
</evidence>
<organism evidence="1 2">
    <name type="scientific">Puccinia sorghi</name>
    <dbReference type="NCBI Taxonomy" id="27349"/>
    <lineage>
        <taxon>Eukaryota</taxon>
        <taxon>Fungi</taxon>
        <taxon>Dikarya</taxon>
        <taxon>Basidiomycota</taxon>
        <taxon>Pucciniomycotina</taxon>
        <taxon>Pucciniomycetes</taxon>
        <taxon>Pucciniales</taxon>
        <taxon>Pucciniaceae</taxon>
        <taxon>Puccinia</taxon>
    </lineage>
</organism>
<sequence>MGSVVGCENSTFGVSRDSSIPASHGNSIIDSARIHISSTSLHRLRVDYSLFATSLISIKLLPCSQSLMFVTTAFQTKTSQTNMLESRLVPLCQTLFRFLCSSPGTPAVKDCKLDPVPLSSCFWLNPPQSISSKTCFKSSLHFVSSSPISLLHSIFYLAPPAHSAINSHQLRLSSAQLNLQLALTIISWISSRVLILLSTLISSDSPQLSSIFNWHSAAIHCHLGEKRKPISLSFISLSILAIVLTSISFDSALLSFSLSALLSLSCSHKYLFWFCLKFIFVDLSKQNSTKNYFNFLHYLHHQNKFLCQNSLWKPQGRNPHFHLTSHQHPYCLGVPLINLTPTHLLMRKKTPHFAMTLYHFC</sequence>
<dbReference type="AlphaFoldDB" id="A0A0L6V704"/>
<proteinExistence type="predicted"/>
<dbReference type="Proteomes" id="UP000037035">
    <property type="component" value="Unassembled WGS sequence"/>
</dbReference>
<reference evidence="1 2" key="1">
    <citation type="submission" date="2015-08" db="EMBL/GenBank/DDBJ databases">
        <title>Next Generation Sequencing and Analysis of the Genome of Puccinia sorghi L Schw, the Causal Agent of Maize Common Rust.</title>
        <authorList>
            <person name="Rochi L."/>
            <person name="Burguener G."/>
            <person name="Darino M."/>
            <person name="Turjanski A."/>
            <person name="Kreff E."/>
            <person name="Dieguez M.J."/>
            <person name="Sacco F."/>
        </authorList>
    </citation>
    <scope>NUCLEOTIDE SEQUENCE [LARGE SCALE GENOMIC DNA]</scope>
    <source>
        <strain evidence="1 2">RO10H11247</strain>
    </source>
</reference>
<accession>A0A0L6V704</accession>
<evidence type="ECO:0000313" key="2">
    <source>
        <dbReference type="Proteomes" id="UP000037035"/>
    </source>
</evidence>
<keyword evidence="2" id="KW-1185">Reference proteome</keyword>
<protein>
    <submittedName>
        <fullName evidence="1">Uncharacterized protein</fullName>
    </submittedName>
</protein>
<gene>
    <name evidence="1" type="ORF">VP01_2371g3</name>
</gene>
<comment type="caution">
    <text evidence="1">The sequence shown here is derived from an EMBL/GenBank/DDBJ whole genome shotgun (WGS) entry which is preliminary data.</text>
</comment>
<dbReference type="EMBL" id="LAVV01007249">
    <property type="protein sequence ID" value="KNZ56581.1"/>
    <property type="molecule type" value="Genomic_DNA"/>
</dbReference>